<keyword evidence="2" id="KW-0645">Protease</keyword>
<evidence type="ECO:0000256" key="3">
    <source>
        <dbReference type="ARBA" id="ARBA00022801"/>
    </source>
</evidence>
<keyword evidence="5" id="KW-0812">Transmembrane</keyword>
<dbReference type="SUPFAM" id="SSF50156">
    <property type="entry name" value="PDZ domain-like"/>
    <property type="match status" value="1"/>
</dbReference>
<feature type="region of interest" description="Disordered" evidence="4">
    <location>
        <begin position="1"/>
        <end position="65"/>
    </location>
</feature>
<feature type="transmembrane region" description="Helical" evidence="5">
    <location>
        <begin position="71"/>
        <end position="96"/>
    </location>
</feature>
<feature type="domain" description="PDZ" evidence="6">
    <location>
        <begin position="327"/>
        <end position="414"/>
    </location>
</feature>
<name>A0AA35G6X7_9FIRM</name>
<evidence type="ECO:0000313" key="8">
    <source>
        <dbReference type="Proteomes" id="UP001163687"/>
    </source>
</evidence>
<dbReference type="CDD" id="cd06779">
    <property type="entry name" value="cpPDZ_Deg_HtrA-like"/>
    <property type="match status" value="1"/>
</dbReference>
<organism evidence="7 8">
    <name type="scientific">Caldinitratiruptor microaerophilus</name>
    <dbReference type="NCBI Taxonomy" id="671077"/>
    <lineage>
        <taxon>Bacteria</taxon>
        <taxon>Bacillati</taxon>
        <taxon>Bacillota</taxon>
        <taxon>Clostridia</taxon>
        <taxon>Eubacteriales</taxon>
        <taxon>Symbiobacteriaceae</taxon>
        <taxon>Caldinitratiruptor</taxon>
    </lineage>
</organism>
<dbReference type="InterPro" id="IPR001940">
    <property type="entry name" value="Peptidase_S1C"/>
</dbReference>
<protein>
    <recommendedName>
        <fullName evidence="6">PDZ domain-containing protein</fullName>
    </recommendedName>
</protein>
<dbReference type="Pfam" id="PF13180">
    <property type="entry name" value="PDZ_2"/>
    <property type="match status" value="1"/>
</dbReference>
<keyword evidence="8" id="KW-1185">Reference proteome</keyword>
<evidence type="ECO:0000256" key="5">
    <source>
        <dbReference type="SAM" id="Phobius"/>
    </source>
</evidence>
<keyword evidence="3" id="KW-0378">Hydrolase</keyword>
<dbReference type="PANTHER" id="PTHR43343">
    <property type="entry name" value="PEPTIDASE S12"/>
    <property type="match status" value="1"/>
</dbReference>
<dbReference type="PANTHER" id="PTHR43343:SF3">
    <property type="entry name" value="PROTEASE DO-LIKE 8, CHLOROPLASTIC"/>
    <property type="match status" value="1"/>
</dbReference>
<dbReference type="Gene3D" id="2.40.10.10">
    <property type="entry name" value="Trypsin-like serine proteases"/>
    <property type="match status" value="2"/>
</dbReference>
<evidence type="ECO:0000256" key="4">
    <source>
        <dbReference type="SAM" id="MobiDB-lite"/>
    </source>
</evidence>
<dbReference type="KEGG" id="cmic:caldi_31010"/>
<dbReference type="GO" id="GO:0006508">
    <property type="term" value="P:proteolysis"/>
    <property type="evidence" value="ECO:0007669"/>
    <property type="project" value="UniProtKB-KW"/>
</dbReference>
<dbReference type="Proteomes" id="UP001163687">
    <property type="component" value="Chromosome"/>
</dbReference>
<dbReference type="SUPFAM" id="SSF50494">
    <property type="entry name" value="Trypsin-like serine proteases"/>
    <property type="match status" value="1"/>
</dbReference>
<evidence type="ECO:0000313" key="7">
    <source>
        <dbReference type="EMBL" id="BDG62011.1"/>
    </source>
</evidence>
<dbReference type="RefSeq" id="WP_264842621.1">
    <property type="nucleotide sequence ID" value="NZ_AP025628.1"/>
</dbReference>
<evidence type="ECO:0000259" key="6">
    <source>
        <dbReference type="PROSITE" id="PS50106"/>
    </source>
</evidence>
<dbReference type="InterPro" id="IPR051201">
    <property type="entry name" value="Chloro_Bact_Ser_Proteases"/>
</dbReference>
<dbReference type="Gene3D" id="2.30.42.10">
    <property type="match status" value="1"/>
</dbReference>
<dbReference type="SMART" id="SM00228">
    <property type="entry name" value="PDZ"/>
    <property type="match status" value="1"/>
</dbReference>
<dbReference type="EMBL" id="AP025628">
    <property type="protein sequence ID" value="BDG62011.1"/>
    <property type="molecule type" value="Genomic_DNA"/>
</dbReference>
<dbReference type="GO" id="GO:0004252">
    <property type="term" value="F:serine-type endopeptidase activity"/>
    <property type="evidence" value="ECO:0007669"/>
    <property type="project" value="InterPro"/>
</dbReference>
<dbReference type="InterPro" id="IPR036034">
    <property type="entry name" value="PDZ_sf"/>
</dbReference>
<dbReference type="PRINTS" id="PR00834">
    <property type="entry name" value="PROTEASES2C"/>
</dbReference>
<accession>A0AA35G6X7</accession>
<dbReference type="InterPro" id="IPR043504">
    <property type="entry name" value="Peptidase_S1_PA_chymotrypsin"/>
</dbReference>
<reference evidence="7" key="1">
    <citation type="submission" date="2022-03" db="EMBL/GenBank/DDBJ databases">
        <title>Complete genome sequence of Caldinitratiruptor microaerophilus.</title>
        <authorList>
            <person name="Mukaiyama R."/>
            <person name="Nishiyama T."/>
            <person name="Ueda K."/>
        </authorList>
    </citation>
    <scope>NUCLEOTIDE SEQUENCE</scope>
    <source>
        <strain evidence="7">JCM 16183</strain>
    </source>
</reference>
<proteinExistence type="inferred from homology"/>
<sequence>MEGENTYARMAAGPGQPGPEGAEPGAVTGAGAGEAERLPDETPGSGVPAPAATADGDQAPAGRRDRARRRLAALALVALGALVGAIAGTAATLAWIGPARYRPVPLPPPVPARPVVYSGQADVVQIYKQAAPAVVQILTPTGTGSGFIFDPAGYILTNNHVVEGARTVRVLLDDGREVTGRVLGVDPGNDVAVVAAQAGPAPLPTLPLGDSDAVQPGEPAIAIGFPLDEGKSVTAGIISGTGRVSERVNDWTLSGLIQTDAAINPGNSGGPLMNAAGQVIGINTLIASPVRGFTGIGFAVPINAVRAVLPDLLAGRRVEHPWLGIGGIPLNPQIADDLGLQVTSGILVQKVYPGTAAEEAGLRPAVQRPDGEWVGGDVITAIDGRALRDVAQLQSYLASRRVGDRVRLTVRRGDQTLTVEATLTARPEREALR</sequence>
<keyword evidence="5" id="KW-0472">Membrane</keyword>
<dbReference type="InterPro" id="IPR009003">
    <property type="entry name" value="Peptidase_S1_PA"/>
</dbReference>
<evidence type="ECO:0000256" key="1">
    <source>
        <dbReference type="ARBA" id="ARBA00010541"/>
    </source>
</evidence>
<dbReference type="PROSITE" id="PS50106">
    <property type="entry name" value="PDZ"/>
    <property type="match status" value="1"/>
</dbReference>
<comment type="similarity">
    <text evidence="1">Belongs to the peptidase S1C family.</text>
</comment>
<keyword evidence="5" id="KW-1133">Transmembrane helix</keyword>
<feature type="compositionally biased region" description="Low complexity" evidence="4">
    <location>
        <begin position="11"/>
        <end position="29"/>
    </location>
</feature>
<dbReference type="InterPro" id="IPR001478">
    <property type="entry name" value="PDZ"/>
</dbReference>
<dbReference type="AlphaFoldDB" id="A0AA35G6X7"/>
<evidence type="ECO:0000256" key="2">
    <source>
        <dbReference type="ARBA" id="ARBA00022670"/>
    </source>
</evidence>
<dbReference type="Pfam" id="PF13365">
    <property type="entry name" value="Trypsin_2"/>
    <property type="match status" value="1"/>
</dbReference>
<gene>
    <name evidence="7" type="ORF">caldi_31010</name>
</gene>